<evidence type="ECO:0000313" key="2">
    <source>
        <dbReference type="EMBL" id="KAE8669117.1"/>
    </source>
</evidence>
<reference evidence="2" key="1">
    <citation type="submission" date="2019-09" db="EMBL/GenBank/DDBJ databases">
        <title>Draft genome information of white flower Hibiscus syriacus.</title>
        <authorList>
            <person name="Kim Y.-M."/>
        </authorList>
    </citation>
    <scope>NUCLEOTIDE SEQUENCE [LARGE SCALE GENOMIC DNA]</scope>
    <source>
        <strain evidence="2">YM2019G1</strain>
    </source>
</reference>
<feature type="compositionally biased region" description="Basic and acidic residues" evidence="1">
    <location>
        <begin position="284"/>
        <end position="293"/>
    </location>
</feature>
<gene>
    <name evidence="2" type="ORF">F3Y22_tig00112255pilonHSYRG00068</name>
</gene>
<evidence type="ECO:0000256" key="1">
    <source>
        <dbReference type="SAM" id="MobiDB-lite"/>
    </source>
</evidence>
<sequence length="299" mass="33722">MAGIEGGGTLLKVYQRTSFTIRPRREGRFRTSKSINYGGLKVTLESVVFSLSNLERFLDSVMLSVPALHLSKRMMRGWRTCDGEFQPYFVLVVVVAANRRAACFRWLLVTEIYVETCLDVVVTDQAQFCEKWHPIPRNKPIPPWLPLPRSPPSTIGSGPNFSMLLLSSRCSSSPFGSANRPQNVDEVSTERKLVEKEVVVEKSVAYWVGSVPGIKQRRKEPIFIQLGHLISLSFNKNEYVDDVDPTPYMMNETRIGAVPTPYVMKSSKNDNIDDADPTPFAMDEPNKNVDPHHSVMKSN</sequence>
<keyword evidence="3" id="KW-1185">Reference proteome</keyword>
<accession>A0A6A2YAJ5</accession>
<proteinExistence type="predicted"/>
<organism evidence="2 3">
    <name type="scientific">Hibiscus syriacus</name>
    <name type="common">Rose of Sharon</name>
    <dbReference type="NCBI Taxonomy" id="106335"/>
    <lineage>
        <taxon>Eukaryota</taxon>
        <taxon>Viridiplantae</taxon>
        <taxon>Streptophyta</taxon>
        <taxon>Embryophyta</taxon>
        <taxon>Tracheophyta</taxon>
        <taxon>Spermatophyta</taxon>
        <taxon>Magnoliopsida</taxon>
        <taxon>eudicotyledons</taxon>
        <taxon>Gunneridae</taxon>
        <taxon>Pentapetalae</taxon>
        <taxon>rosids</taxon>
        <taxon>malvids</taxon>
        <taxon>Malvales</taxon>
        <taxon>Malvaceae</taxon>
        <taxon>Malvoideae</taxon>
        <taxon>Hibiscus</taxon>
    </lineage>
</organism>
<name>A0A6A2YAJ5_HIBSY</name>
<feature type="region of interest" description="Disordered" evidence="1">
    <location>
        <begin position="268"/>
        <end position="299"/>
    </location>
</feature>
<evidence type="ECO:0000313" key="3">
    <source>
        <dbReference type="Proteomes" id="UP000436088"/>
    </source>
</evidence>
<dbReference type="Proteomes" id="UP000436088">
    <property type="component" value="Unassembled WGS sequence"/>
</dbReference>
<dbReference type="AlphaFoldDB" id="A0A6A2YAJ5"/>
<protein>
    <submittedName>
        <fullName evidence="2">Uncharacterized protein</fullName>
    </submittedName>
</protein>
<comment type="caution">
    <text evidence="2">The sequence shown here is derived from an EMBL/GenBank/DDBJ whole genome shotgun (WGS) entry which is preliminary data.</text>
</comment>
<dbReference type="EMBL" id="VEPZ02001534">
    <property type="protein sequence ID" value="KAE8669117.1"/>
    <property type="molecule type" value="Genomic_DNA"/>
</dbReference>